<dbReference type="InterPro" id="IPR050832">
    <property type="entry name" value="Bact_Acetyltransf"/>
</dbReference>
<dbReference type="PROSITE" id="PS51186">
    <property type="entry name" value="GNAT"/>
    <property type="match status" value="1"/>
</dbReference>
<comment type="caution">
    <text evidence="4">The sequence shown here is derived from an EMBL/GenBank/DDBJ whole genome shotgun (WGS) entry which is preliminary data.</text>
</comment>
<dbReference type="PANTHER" id="PTHR43877">
    <property type="entry name" value="AMINOALKYLPHOSPHONATE N-ACETYLTRANSFERASE-RELATED-RELATED"/>
    <property type="match status" value="1"/>
</dbReference>
<proteinExistence type="predicted"/>
<dbReference type="Pfam" id="PF00583">
    <property type="entry name" value="Acetyltransf_1"/>
    <property type="match status" value="1"/>
</dbReference>
<evidence type="ECO:0000259" key="3">
    <source>
        <dbReference type="PROSITE" id="PS51186"/>
    </source>
</evidence>
<evidence type="ECO:0000313" key="4">
    <source>
        <dbReference type="EMBL" id="MBN8231406.1"/>
    </source>
</evidence>
<dbReference type="Gene3D" id="3.40.630.30">
    <property type="match status" value="1"/>
</dbReference>
<sequence>MARAVFQTADLTAEAVDDSETHVLQPLLERCEDYYQLAEGRPALPEQARNLHTERPPGLAPGQGHVFALRDAQGALVGVLDALRDYPARGEWYIGLLLFAPEARGQGRGEAVVRTYEAHLRENGGRLLRIAVLEHNPAGRRFWERMGFQPEQWVGPIELGLRRHRVLKMSRALV</sequence>
<dbReference type="SUPFAM" id="SSF55729">
    <property type="entry name" value="Acyl-CoA N-acyltransferases (Nat)"/>
    <property type="match status" value="1"/>
</dbReference>
<gene>
    <name evidence="4" type="ORF">JYK02_28230</name>
</gene>
<dbReference type="InterPro" id="IPR016181">
    <property type="entry name" value="Acyl_CoA_acyltransferase"/>
</dbReference>
<keyword evidence="5" id="KW-1185">Reference proteome</keyword>
<reference evidence="4 5" key="1">
    <citation type="submission" date="2021-02" db="EMBL/GenBank/DDBJ databases">
        <title>De Novo genome assembly of isolated myxobacteria.</title>
        <authorList>
            <person name="Stevens D.C."/>
        </authorList>
    </citation>
    <scope>NUCLEOTIDE SEQUENCE [LARGE SCALE GENOMIC DNA]</scope>
    <source>
        <strain evidence="4 5">ATCC 29039</strain>
    </source>
</reference>
<dbReference type="RefSeq" id="WP_207055688.1">
    <property type="nucleotide sequence ID" value="NZ_JAFIMU010000009.1"/>
</dbReference>
<feature type="domain" description="N-acetyltransferase" evidence="3">
    <location>
        <begin position="14"/>
        <end position="174"/>
    </location>
</feature>
<evidence type="ECO:0000313" key="5">
    <source>
        <dbReference type="Proteomes" id="UP000664052"/>
    </source>
</evidence>
<organism evidence="4 5">
    <name type="scientific">Corallococcus macrosporus</name>
    <dbReference type="NCBI Taxonomy" id="35"/>
    <lineage>
        <taxon>Bacteria</taxon>
        <taxon>Pseudomonadati</taxon>
        <taxon>Myxococcota</taxon>
        <taxon>Myxococcia</taxon>
        <taxon>Myxococcales</taxon>
        <taxon>Cystobacterineae</taxon>
        <taxon>Myxococcaceae</taxon>
        <taxon>Corallococcus</taxon>
    </lineage>
</organism>
<accession>A0ABS3DJ74</accession>
<protein>
    <submittedName>
        <fullName evidence="4">GNAT family N-acetyltransferase</fullName>
    </submittedName>
</protein>
<evidence type="ECO:0000256" key="2">
    <source>
        <dbReference type="ARBA" id="ARBA00023315"/>
    </source>
</evidence>
<dbReference type="PANTHER" id="PTHR43877:SF2">
    <property type="entry name" value="AMINOALKYLPHOSPHONATE N-ACETYLTRANSFERASE-RELATED"/>
    <property type="match status" value="1"/>
</dbReference>
<name>A0ABS3DJ74_9BACT</name>
<dbReference type="Proteomes" id="UP000664052">
    <property type="component" value="Unassembled WGS sequence"/>
</dbReference>
<keyword evidence="1" id="KW-0808">Transferase</keyword>
<keyword evidence="2" id="KW-0012">Acyltransferase</keyword>
<dbReference type="CDD" id="cd04301">
    <property type="entry name" value="NAT_SF"/>
    <property type="match status" value="1"/>
</dbReference>
<dbReference type="EMBL" id="JAFIMU010000009">
    <property type="protein sequence ID" value="MBN8231406.1"/>
    <property type="molecule type" value="Genomic_DNA"/>
</dbReference>
<dbReference type="InterPro" id="IPR000182">
    <property type="entry name" value="GNAT_dom"/>
</dbReference>
<evidence type="ECO:0000256" key="1">
    <source>
        <dbReference type="ARBA" id="ARBA00022679"/>
    </source>
</evidence>